<comment type="caution">
    <text evidence="12">The sequence shown here is derived from an EMBL/GenBank/DDBJ whole genome shotgun (WGS) entry which is preliminary data.</text>
</comment>
<organism evidence="12 13">
    <name type="scientific">Phrynocephalus forsythii</name>
    <dbReference type="NCBI Taxonomy" id="171643"/>
    <lineage>
        <taxon>Eukaryota</taxon>
        <taxon>Metazoa</taxon>
        <taxon>Chordata</taxon>
        <taxon>Craniata</taxon>
        <taxon>Vertebrata</taxon>
        <taxon>Euteleostomi</taxon>
        <taxon>Lepidosauria</taxon>
        <taxon>Squamata</taxon>
        <taxon>Bifurcata</taxon>
        <taxon>Unidentata</taxon>
        <taxon>Episquamata</taxon>
        <taxon>Toxicofera</taxon>
        <taxon>Iguania</taxon>
        <taxon>Acrodonta</taxon>
        <taxon>Agamidae</taxon>
        <taxon>Agaminae</taxon>
        <taxon>Phrynocephalus</taxon>
    </lineage>
</organism>
<dbReference type="InterPro" id="IPR050935">
    <property type="entry name" value="Bromo_chromatin_reader"/>
</dbReference>
<feature type="compositionally biased region" description="Polar residues" evidence="10">
    <location>
        <begin position="191"/>
        <end position="206"/>
    </location>
</feature>
<protein>
    <recommendedName>
        <fullName evidence="8">Bromodomain testis-specific protein</fullName>
    </recommendedName>
</protein>
<keyword evidence="7" id="KW-0469">Meiosis</keyword>
<dbReference type="Gene3D" id="1.20.920.10">
    <property type="entry name" value="Bromodomain-like"/>
    <property type="match status" value="1"/>
</dbReference>
<evidence type="ECO:0000256" key="5">
    <source>
        <dbReference type="ARBA" id="ARBA00023117"/>
    </source>
</evidence>
<keyword evidence="1" id="KW-0677">Repeat</keyword>
<keyword evidence="4" id="KW-0805">Transcription regulation</keyword>
<evidence type="ECO:0000256" key="2">
    <source>
        <dbReference type="ARBA" id="ARBA00022782"/>
    </source>
</evidence>
<evidence type="ECO:0000313" key="12">
    <source>
        <dbReference type="EMBL" id="KAJ7332513.1"/>
    </source>
</evidence>
<dbReference type="GO" id="GO:0000785">
    <property type="term" value="C:chromatin"/>
    <property type="evidence" value="ECO:0007669"/>
    <property type="project" value="TreeGrafter"/>
</dbReference>
<dbReference type="CDD" id="cd05497">
    <property type="entry name" value="Bromo_Brdt_I_like"/>
    <property type="match status" value="1"/>
</dbReference>
<evidence type="ECO:0000256" key="3">
    <source>
        <dbReference type="ARBA" id="ARBA00022871"/>
    </source>
</evidence>
<dbReference type="SUPFAM" id="SSF47370">
    <property type="entry name" value="Bromodomain"/>
    <property type="match status" value="1"/>
</dbReference>
<dbReference type="PANTHER" id="PTHR22880:SF175">
    <property type="entry name" value="BROMODOMAIN TESTIS-SPECIFIC PROTEIN"/>
    <property type="match status" value="1"/>
</dbReference>
<feature type="compositionally biased region" description="Polar residues" evidence="10">
    <location>
        <begin position="216"/>
        <end position="230"/>
    </location>
</feature>
<dbReference type="AlphaFoldDB" id="A0A9Q0XZS7"/>
<evidence type="ECO:0000256" key="8">
    <source>
        <dbReference type="ARBA" id="ARBA00040033"/>
    </source>
</evidence>
<evidence type="ECO:0000256" key="9">
    <source>
        <dbReference type="PROSITE-ProRule" id="PRU00035"/>
    </source>
</evidence>
<dbReference type="PROSITE" id="PS00633">
    <property type="entry name" value="BROMODOMAIN_1"/>
    <property type="match status" value="1"/>
</dbReference>
<evidence type="ECO:0000256" key="4">
    <source>
        <dbReference type="ARBA" id="ARBA00023015"/>
    </source>
</evidence>
<dbReference type="EMBL" id="JAPFRF010000005">
    <property type="protein sequence ID" value="KAJ7332513.1"/>
    <property type="molecule type" value="Genomic_DNA"/>
</dbReference>
<dbReference type="SMART" id="SM00297">
    <property type="entry name" value="BROMO"/>
    <property type="match status" value="1"/>
</dbReference>
<dbReference type="GO" id="GO:0007283">
    <property type="term" value="P:spermatogenesis"/>
    <property type="evidence" value="ECO:0007669"/>
    <property type="project" value="UniProtKB-KW"/>
</dbReference>
<evidence type="ECO:0000256" key="1">
    <source>
        <dbReference type="ARBA" id="ARBA00022737"/>
    </source>
</evidence>
<reference evidence="12" key="1">
    <citation type="journal article" date="2023" name="DNA Res.">
        <title>Chromosome-level genome assembly of Phrynocephalus forsythii using third-generation DNA sequencing and Hi-C analysis.</title>
        <authorList>
            <person name="Qi Y."/>
            <person name="Zhao W."/>
            <person name="Zhao Y."/>
            <person name="Niu C."/>
            <person name="Cao S."/>
            <person name="Zhang Y."/>
        </authorList>
    </citation>
    <scope>NUCLEOTIDE SEQUENCE</scope>
    <source>
        <tissue evidence="12">Muscle</tissue>
    </source>
</reference>
<dbReference type="Proteomes" id="UP001142489">
    <property type="component" value="Unassembled WGS sequence"/>
</dbReference>
<keyword evidence="13" id="KW-1185">Reference proteome</keyword>
<feature type="compositionally biased region" description="Basic and acidic residues" evidence="10">
    <location>
        <begin position="240"/>
        <end position="250"/>
    </location>
</feature>
<sequence length="250" mass="28290">MTAPSHQHMTIVNPPPPKYINTQGTGRLTNQLQYLQRVVLKAMWRHNFSWPFHQPVDAAGLKLPDYYNIIKNPMDLTTIQKRLEHNYYTCAAECIENFKTMFANCYLYNKPGDDIVFMAQELEKVFMQKVTQMPQEEKIIAVSQRERKGENSDVTEQPDAGSKLVKRRQRSKSTRRVKNRTVPHQPASEPSPVTQTSNAMPATETATKGVKRKADTTTANPTASYESSPSPNGPKIAKASPEKSVKNPCR</sequence>
<dbReference type="InterPro" id="IPR001487">
    <property type="entry name" value="Bromodomain"/>
</dbReference>
<evidence type="ECO:0000256" key="10">
    <source>
        <dbReference type="SAM" id="MobiDB-lite"/>
    </source>
</evidence>
<keyword evidence="3" id="KW-0744">Spermatogenesis</keyword>
<proteinExistence type="predicted"/>
<feature type="region of interest" description="Disordered" evidence="10">
    <location>
        <begin position="143"/>
        <end position="250"/>
    </location>
</feature>
<dbReference type="GO" id="GO:0005634">
    <property type="term" value="C:nucleus"/>
    <property type="evidence" value="ECO:0007669"/>
    <property type="project" value="TreeGrafter"/>
</dbReference>
<keyword evidence="2" id="KW-0221">Differentiation</keyword>
<dbReference type="InterPro" id="IPR043508">
    <property type="entry name" value="Bromo_Brdt_I"/>
</dbReference>
<dbReference type="Pfam" id="PF00439">
    <property type="entry name" value="Bromodomain"/>
    <property type="match status" value="1"/>
</dbReference>
<feature type="compositionally biased region" description="Basic residues" evidence="10">
    <location>
        <begin position="164"/>
        <end position="181"/>
    </location>
</feature>
<dbReference type="PANTHER" id="PTHR22880">
    <property type="entry name" value="FALZ-RELATED BROMODOMAIN-CONTAINING PROTEINS"/>
    <property type="match status" value="1"/>
</dbReference>
<dbReference type="PRINTS" id="PR00503">
    <property type="entry name" value="BROMODOMAIN"/>
</dbReference>
<keyword evidence="5 9" id="KW-0103">Bromodomain</keyword>
<dbReference type="InterPro" id="IPR036427">
    <property type="entry name" value="Bromodomain-like_sf"/>
</dbReference>
<evidence type="ECO:0000256" key="6">
    <source>
        <dbReference type="ARBA" id="ARBA00023163"/>
    </source>
</evidence>
<dbReference type="OrthoDB" id="21449at2759"/>
<keyword evidence="6" id="KW-0804">Transcription</keyword>
<dbReference type="FunFam" id="1.20.920.10:FF:000002">
    <property type="entry name" value="Bromodomain-containing protein 4"/>
    <property type="match status" value="1"/>
</dbReference>
<feature type="domain" description="Bromo" evidence="11">
    <location>
        <begin position="44"/>
        <end position="116"/>
    </location>
</feature>
<evidence type="ECO:0000313" key="13">
    <source>
        <dbReference type="Proteomes" id="UP001142489"/>
    </source>
</evidence>
<dbReference type="InterPro" id="IPR018359">
    <property type="entry name" value="Bromodomain_CS"/>
</dbReference>
<gene>
    <name evidence="12" type="ORF">JRQ81_014693</name>
</gene>
<evidence type="ECO:0000259" key="11">
    <source>
        <dbReference type="PROSITE" id="PS50014"/>
    </source>
</evidence>
<dbReference type="PROSITE" id="PS50014">
    <property type="entry name" value="BROMODOMAIN_2"/>
    <property type="match status" value="1"/>
</dbReference>
<accession>A0A9Q0XZS7</accession>
<name>A0A9Q0XZS7_9SAUR</name>
<dbReference type="GO" id="GO:0051321">
    <property type="term" value="P:meiotic cell cycle"/>
    <property type="evidence" value="ECO:0007669"/>
    <property type="project" value="UniProtKB-KW"/>
</dbReference>
<dbReference type="GO" id="GO:0006355">
    <property type="term" value="P:regulation of DNA-templated transcription"/>
    <property type="evidence" value="ECO:0007669"/>
    <property type="project" value="TreeGrafter"/>
</dbReference>
<evidence type="ECO:0000256" key="7">
    <source>
        <dbReference type="ARBA" id="ARBA00023254"/>
    </source>
</evidence>
<dbReference type="GO" id="GO:0006338">
    <property type="term" value="P:chromatin remodeling"/>
    <property type="evidence" value="ECO:0007669"/>
    <property type="project" value="TreeGrafter"/>
</dbReference>
<dbReference type="GO" id="GO:0030154">
    <property type="term" value="P:cell differentiation"/>
    <property type="evidence" value="ECO:0007669"/>
    <property type="project" value="UniProtKB-KW"/>
</dbReference>